<evidence type="ECO:0000313" key="3">
    <source>
        <dbReference type="EMBL" id="GAA0603706.1"/>
    </source>
</evidence>
<dbReference type="Proteomes" id="UP001500957">
    <property type="component" value="Unassembled WGS sequence"/>
</dbReference>
<dbReference type="InterPro" id="IPR013094">
    <property type="entry name" value="AB_hydrolase_3"/>
</dbReference>
<dbReference type="Gene3D" id="3.40.50.1820">
    <property type="entry name" value="alpha/beta hydrolase"/>
    <property type="match status" value="1"/>
</dbReference>
<name>A0ABN1G425_9ACTN</name>
<proteinExistence type="predicted"/>
<feature type="domain" description="Alpha/beta hydrolase fold-3" evidence="2">
    <location>
        <begin position="79"/>
        <end position="285"/>
    </location>
</feature>
<comment type="caution">
    <text evidence="3">The sequence shown here is derived from an EMBL/GenBank/DDBJ whole genome shotgun (WGS) entry which is preliminary data.</text>
</comment>
<gene>
    <name evidence="3" type="ORF">GCM10009547_01680</name>
</gene>
<dbReference type="EMBL" id="BAAAHE010000002">
    <property type="protein sequence ID" value="GAA0603706.1"/>
    <property type="molecule type" value="Genomic_DNA"/>
</dbReference>
<protein>
    <submittedName>
        <fullName evidence="3">Alpha/beta hydrolase</fullName>
    </submittedName>
</protein>
<dbReference type="GO" id="GO:0016787">
    <property type="term" value="F:hydrolase activity"/>
    <property type="evidence" value="ECO:0007669"/>
    <property type="project" value="UniProtKB-KW"/>
</dbReference>
<accession>A0ABN1G425</accession>
<dbReference type="PANTHER" id="PTHR48081:SF8">
    <property type="entry name" value="ALPHA_BETA HYDROLASE FOLD-3 DOMAIN-CONTAINING PROTEIN-RELATED"/>
    <property type="match status" value="1"/>
</dbReference>
<dbReference type="PANTHER" id="PTHR48081">
    <property type="entry name" value="AB HYDROLASE SUPERFAMILY PROTEIN C4A8.06C"/>
    <property type="match status" value="1"/>
</dbReference>
<dbReference type="InterPro" id="IPR050300">
    <property type="entry name" value="GDXG_lipolytic_enzyme"/>
</dbReference>
<keyword evidence="4" id="KW-1185">Reference proteome</keyword>
<organism evidence="3 4">
    <name type="scientific">Sporichthya brevicatena</name>
    <dbReference type="NCBI Taxonomy" id="171442"/>
    <lineage>
        <taxon>Bacteria</taxon>
        <taxon>Bacillati</taxon>
        <taxon>Actinomycetota</taxon>
        <taxon>Actinomycetes</taxon>
        <taxon>Sporichthyales</taxon>
        <taxon>Sporichthyaceae</taxon>
        <taxon>Sporichthya</taxon>
    </lineage>
</organism>
<keyword evidence="1 3" id="KW-0378">Hydrolase</keyword>
<reference evidence="3 4" key="1">
    <citation type="journal article" date="2019" name="Int. J. Syst. Evol. Microbiol.">
        <title>The Global Catalogue of Microorganisms (GCM) 10K type strain sequencing project: providing services to taxonomists for standard genome sequencing and annotation.</title>
        <authorList>
            <consortium name="The Broad Institute Genomics Platform"/>
            <consortium name="The Broad Institute Genome Sequencing Center for Infectious Disease"/>
            <person name="Wu L."/>
            <person name="Ma J."/>
        </authorList>
    </citation>
    <scope>NUCLEOTIDE SEQUENCE [LARGE SCALE GENOMIC DNA]</scope>
    <source>
        <strain evidence="3 4">JCM 10671</strain>
    </source>
</reference>
<evidence type="ECO:0000259" key="2">
    <source>
        <dbReference type="Pfam" id="PF07859"/>
    </source>
</evidence>
<evidence type="ECO:0000313" key="4">
    <source>
        <dbReference type="Proteomes" id="UP001500957"/>
    </source>
</evidence>
<dbReference type="SUPFAM" id="SSF53474">
    <property type="entry name" value="alpha/beta-Hydrolases"/>
    <property type="match status" value="1"/>
</dbReference>
<dbReference type="InterPro" id="IPR029058">
    <property type="entry name" value="AB_hydrolase_fold"/>
</dbReference>
<evidence type="ECO:0000256" key="1">
    <source>
        <dbReference type="ARBA" id="ARBA00022801"/>
    </source>
</evidence>
<sequence length="317" mass="33150">MTAFTYGDGVVAALAQIALIAEESPPADVAGSRAFYRKMARLGGAPPHLDEVRDHSVETPGGPLGLRVYRPGPGPLPALIFLHGGWFFLGDLETHDTLCRQLAAAARCVVIAVDYRRAPEHPCPAAPDDCFDAARWVVDHANDLGVDAAALAIGGDSAGGALALVTARRARDGGGPTFCAQLLFYPVISSGQNSASWRELPDAPIVNADRARFAWSMYLPPGHGAPPADVAPEAIQDLTGLPPTTVITAEYDPLRAEAEEFGARLRDAGVEVAVRRYPGMIHGFVGLAGVIPAGREAIDEVATTLRAAFAATTGATT</sequence>
<dbReference type="Pfam" id="PF07859">
    <property type="entry name" value="Abhydrolase_3"/>
    <property type="match status" value="1"/>
</dbReference>